<evidence type="ECO:0000313" key="5">
    <source>
        <dbReference type="Proteomes" id="UP000078550"/>
    </source>
</evidence>
<dbReference type="PANTHER" id="PTHR47313:SF1">
    <property type="entry name" value="RIBOSOMAL RNA LARGE SUBUNIT METHYLTRANSFERASE K_L"/>
    <property type="match status" value="1"/>
</dbReference>
<dbReference type="InterPro" id="IPR000241">
    <property type="entry name" value="RlmKL-like_Mtase"/>
</dbReference>
<dbReference type="Proteomes" id="UP000078550">
    <property type="component" value="Unassembled WGS sequence"/>
</dbReference>
<dbReference type="Pfam" id="PF01170">
    <property type="entry name" value="UPF0020"/>
    <property type="match status" value="1"/>
</dbReference>
<dbReference type="CDD" id="cd11715">
    <property type="entry name" value="THUMP_AdoMetMT"/>
    <property type="match status" value="1"/>
</dbReference>
<evidence type="ECO:0000313" key="6">
    <source>
        <dbReference type="Proteomes" id="UP000078555"/>
    </source>
</evidence>
<feature type="compositionally biased region" description="Polar residues" evidence="1">
    <location>
        <begin position="370"/>
        <end position="381"/>
    </location>
</feature>
<dbReference type="Gene3D" id="3.30.2130.30">
    <property type="match status" value="1"/>
</dbReference>
<reference evidence="5 6" key="2">
    <citation type="submission" date="2016-05" db="EMBL/GenBank/DDBJ databases">
        <authorList>
            <person name="Naeem Raeece"/>
        </authorList>
    </citation>
    <scope>NUCLEOTIDE SEQUENCE [LARGE SCALE GENOMIC DNA]</scope>
</reference>
<feature type="region of interest" description="Disordered" evidence="1">
    <location>
        <begin position="364"/>
        <end position="395"/>
    </location>
</feature>
<organism evidence="4 5">
    <name type="scientific">Plasmodium ovale wallikeri</name>
    <dbReference type="NCBI Taxonomy" id="864142"/>
    <lineage>
        <taxon>Eukaryota</taxon>
        <taxon>Sar</taxon>
        <taxon>Alveolata</taxon>
        <taxon>Apicomplexa</taxon>
        <taxon>Aconoidasida</taxon>
        <taxon>Haemosporida</taxon>
        <taxon>Plasmodiidae</taxon>
        <taxon>Plasmodium</taxon>
        <taxon>Plasmodium (Plasmodium)</taxon>
    </lineage>
</organism>
<dbReference type="Proteomes" id="UP000078555">
    <property type="component" value="Unassembled WGS sequence"/>
</dbReference>
<gene>
    <name evidence="3" type="ORF">POVWA1_014120</name>
    <name evidence="4" type="ORF">POVWA2_013990</name>
</gene>
<accession>A0A1A8YNX5</accession>
<dbReference type="EMBL" id="FLRD01000045">
    <property type="protein sequence ID" value="SBT32848.1"/>
    <property type="molecule type" value="Genomic_DNA"/>
</dbReference>
<keyword evidence="6" id="KW-1185">Reference proteome</keyword>
<dbReference type="GO" id="GO:0070043">
    <property type="term" value="F:rRNA (guanine-N7-)-methyltransferase activity"/>
    <property type="evidence" value="ECO:0007669"/>
    <property type="project" value="TreeGrafter"/>
</dbReference>
<dbReference type="EMBL" id="FLRE01000056">
    <property type="protein sequence ID" value="SBT33293.1"/>
    <property type="molecule type" value="Genomic_DNA"/>
</dbReference>
<evidence type="ECO:0000259" key="2">
    <source>
        <dbReference type="Pfam" id="PF01170"/>
    </source>
</evidence>
<dbReference type="GO" id="GO:0008990">
    <property type="term" value="F:rRNA (guanine-N2-)-methyltransferase activity"/>
    <property type="evidence" value="ECO:0007669"/>
    <property type="project" value="TreeGrafter"/>
</dbReference>
<dbReference type="AlphaFoldDB" id="A0A1A8YNX5"/>
<proteinExistence type="predicted"/>
<reference evidence="4" key="1">
    <citation type="submission" date="2016-05" db="EMBL/GenBank/DDBJ databases">
        <authorList>
            <person name="Lavstsen T."/>
            <person name="Jespersen J.S."/>
        </authorList>
    </citation>
    <scope>NUCLEOTIDE SEQUENCE [LARGE SCALE GENOMIC DNA]</scope>
</reference>
<name>A0A1A8YNX5_PLAOA</name>
<evidence type="ECO:0000313" key="4">
    <source>
        <dbReference type="EMBL" id="SBT33293.1"/>
    </source>
</evidence>
<feature type="domain" description="Ribosomal RNA large subunit methyltransferase K/L-like methyltransferase" evidence="2">
    <location>
        <begin position="241"/>
        <end position="343"/>
    </location>
</feature>
<evidence type="ECO:0000313" key="3">
    <source>
        <dbReference type="EMBL" id="SBT32848.1"/>
    </source>
</evidence>
<evidence type="ECO:0000256" key="1">
    <source>
        <dbReference type="SAM" id="MobiDB-lite"/>
    </source>
</evidence>
<dbReference type="PANTHER" id="PTHR47313">
    <property type="entry name" value="RIBOSOMAL RNA LARGE SUBUNIT METHYLTRANSFERASE K/L"/>
    <property type="match status" value="1"/>
</dbReference>
<sequence>MGKCKMFTKCNLNKILIKLRVFEKWKRFYNSSSSNVLINEEEVYKYSCLVPYKNDTILSLENVYDEKYRHIFSENNVEIESNLFYLYNLLINSRTVEQIRLVVHSSYCAYENNFIKDVKNINWSAYIPFSSVYIEPQINIRSIKSRLYHTCMLKNIILSVIKRQQQLYIEKNGDQNIFLKKKKVNPNQIQPLKVNVLFKYNEMTISINLSNDMNKRIYEAYKNKNSLKSTIIASAAFKINILKYINPSKKLYIIDPFCNDGTLLVEIANVLLSMPNGSPSINYPILTFPMHSTSAFYSVLNEITICPSKNIREVYLLGIDEDRGYIQHANENLKKLIETMPISTSEESGTDIGSTLTHTYERPDARFSESFPNNGDSSHSCEGTKERSDGRGNLTSEKCGHFKKGRDFSYDINVISTKELEEIFPRKSSAHLSNSTFLAENIKFCALNFLHLYNIAANCILITNLLNQEKKKIIKFERLLLRSEIVNAFVFSQEKYREKTQLKFRIILRFVSNGQNVIFLQLFGKVKRKDYDELDDF</sequence>
<protein>
    <recommendedName>
        <fullName evidence="2">Ribosomal RNA large subunit methyltransferase K/L-like methyltransferase domain-containing protein</fullName>
    </recommendedName>
</protein>